<evidence type="ECO:0000313" key="1">
    <source>
        <dbReference type="EMBL" id="KAI1729296.1"/>
    </source>
</evidence>
<name>A0AAD4NGY8_9BILA</name>
<organism evidence="1 2">
    <name type="scientific">Ditylenchus destructor</name>
    <dbReference type="NCBI Taxonomy" id="166010"/>
    <lineage>
        <taxon>Eukaryota</taxon>
        <taxon>Metazoa</taxon>
        <taxon>Ecdysozoa</taxon>
        <taxon>Nematoda</taxon>
        <taxon>Chromadorea</taxon>
        <taxon>Rhabditida</taxon>
        <taxon>Tylenchina</taxon>
        <taxon>Tylenchomorpha</taxon>
        <taxon>Sphaerularioidea</taxon>
        <taxon>Anguinidae</taxon>
        <taxon>Anguininae</taxon>
        <taxon>Ditylenchus</taxon>
    </lineage>
</organism>
<proteinExistence type="predicted"/>
<reference evidence="1" key="1">
    <citation type="submission" date="2022-01" db="EMBL/GenBank/DDBJ databases">
        <title>Genome Sequence Resource for Two Populations of Ditylenchus destructor, the Migratory Endoparasitic Phytonematode.</title>
        <authorList>
            <person name="Zhang H."/>
            <person name="Lin R."/>
            <person name="Xie B."/>
        </authorList>
    </citation>
    <scope>NUCLEOTIDE SEQUENCE</scope>
    <source>
        <strain evidence="1">BazhouSP</strain>
    </source>
</reference>
<comment type="caution">
    <text evidence="1">The sequence shown here is derived from an EMBL/GenBank/DDBJ whole genome shotgun (WGS) entry which is preliminary data.</text>
</comment>
<accession>A0AAD4NGY8</accession>
<dbReference type="EMBL" id="JAKKPZ010000001">
    <property type="protein sequence ID" value="KAI1729296.1"/>
    <property type="molecule type" value="Genomic_DNA"/>
</dbReference>
<keyword evidence="2" id="KW-1185">Reference proteome</keyword>
<protein>
    <submittedName>
        <fullName evidence="1">Uncharacterized protein</fullName>
    </submittedName>
</protein>
<gene>
    <name evidence="1" type="ORF">DdX_01528</name>
</gene>
<evidence type="ECO:0000313" key="2">
    <source>
        <dbReference type="Proteomes" id="UP001201812"/>
    </source>
</evidence>
<dbReference type="Proteomes" id="UP001201812">
    <property type="component" value="Unassembled WGS sequence"/>
</dbReference>
<sequence>MFLEEHCAKVDFNERQPFPHPFDYPAYGDNRCLDRSARTAISTTRTSGKSFANCALETAKVGNFAVERALK</sequence>
<dbReference type="AlphaFoldDB" id="A0AAD4NGY8"/>